<protein>
    <recommendedName>
        <fullName evidence="4">SnoaL-like domain-containing protein</fullName>
    </recommendedName>
</protein>
<evidence type="ECO:0000313" key="3">
    <source>
        <dbReference type="Proteomes" id="UP000198348"/>
    </source>
</evidence>
<accession>A0A238Y2E2</accession>
<dbReference type="RefSeq" id="WP_089302034.1">
    <property type="nucleotide sequence ID" value="NZ_FZNW01000013.1"/>
</dbReference>
<dbReference type="AlphaFoldDB" id="A0A238Y2E2"/>
<feature type="region of interest" description="Disordered" evidence="1">
    <location>
        <begin position="150"/>
        <end position="186"/>
    </location>
</feature>
<keyword evidence="3" id="KW-1185">Reference proteome</keyword>
<proteinExistence type="predicted"/>
<sequence>MSTEKQDRNEILELHRIWWESNHKLVIPDMQSVFPAGMSYLMFNLNGHPYFGIDEKTKLWEHYKKEIDIVMYPDIEIMRLAISGDMAWLACEGIFPIRRIGADGTGSATWELSDGDYDNFRLRATEVYQRDDGAGNPIWKMWHFHASPMAPNDEERPGVGGTQDGRGVGYGPGITPERVTRSGTRS</sequence>
<feature type="compositionally biased region" description="Gly residues" evidence="1">
    <location>
        <begin position="158"/>
        <end position="172"/>
    </location>
</feature>
<organism evidence="2 3">
    <name type="scientific">Haloechinothrix alba</name>
    <dbReference type="NCBI Taxonomy" id="664784"/>
    <lineage>
        <taxon>Bacteria</taxon>
        <taxon>Bacillati</taxon>
        <taxon>Actinomycetota</taxon>
        <taxon>Actinomycetes</taxon>
        <taxon>Pseudonocardiales</taxon>
        <taxon>Pseudonocardiaceae</taxon>
        <taxon>Haloechinothrix</taxon>
    </lineage>
</organism>
<dbReference type="Gene3D" id="3.10.450.50">
    <property type="match status" value="1"/>
</dbReference>
<evidence type="ECO:0000313" key="2">
    <source>
        <dbReference type="EMBL" id="SNR65395.1"/>
    </source>
</evidence>
<evidence type="ECO:0000256" key="1">
    <source>
        <dbReference type="SAM" id="MobiDB-lite"/>
    </source>
</evidence>
<dbReference type="InterPro" id="IPR032710">
    <property type="entry name" value="NTF2-like_dom_sf"/>
</dbReference>
<dbReference type="Proteomes" id="UP000198348">
    <property type="component" value="Unassembled WGS sequence"/>
</dbReference>
<reference evidence="2 3" key="1">
    <citation type="submission" date="2017-06" db="EMBL/GenBank/DDBJ databases">
        <authorList>
            <person name="Kim H.J."/>
            <person name="Triplett B.A."/>
        </authorList>
    </citation>
    <scope>NUCLEOTIDE SEQUENCE [LARGE SCALE GENOMIC DNA]</scope>
    <source>
        <strain evidence="2 3">DSM 45207</strain>
    </source>
</reference>
<dbReference type="SUPFAM" id="SSF54427">
    <property type="entry name" value="NTF2-like"/>
    <property type="match status" value="1"/>
</dbReference>
<dbReference type="EMBL" id="FZNW01000013">
    <property type="protein sequence ID" value="SNR65395.1"/>
    <property type="molecule type" value="Genomic_DNA"/>
</dbReference>
<gene>
    <name evidence="2" type="ORF">SAMN06265360_11380</name>
</gene>
<dbReference type="OrthoDB" id="3621603at2"/>
<evidence type="ECO:0008006" key="4">
    <source>
        <dbReference type="Google" id="ProtNLM"/>
    </source>
</evidence>
<name>A0A238Y2E2_9PSEU</name>